<evidence type="ECO:0000256" key="11">
    <source>
        <dbReference type="ARBA" id="ARBA00022989"/>
    </source>
</evidence>
<dbReference type="Proteomes" id="UP000015101">
    <property type="component" value="Unassembled WGS sequence"/>
</dbReference>
<dbReference type="GO" id="GO:0004152">
    <property type="term" value="F:dihydroorotate dehydrogenase activity"/>
    <property type="evidence" value="ECO:0000318"/>
    <property type="project" value="GO_Central"/>
</dbReference>
<dbReference type="EMBL" id="AMQM01005759">
    <property type="status" value="NOT_ANNOTATED_CDS"/>
    <property type="molecule type" value="Genomic_DNA"/>
</dbReference>
<dbReference type="KEGG" id="hro:HELRODRAFT_101454"/>
<dbReference type="SUPFAM" id="SSF51395">
    <property type="entry name" value="FMN-linked oxidoreductases"/>
    <property type="match status" value="1"/>
</dbReference>
<evidence type="ECO:0000256" key="16">
    <source>
        <dbReference type="RuleBase" id="RU361255"/>
    </source>
</evidence>
<dbReference type="InParanoid" id="T1ED46"/>
<evidence type="ECO:0000256" key="12">
    <source>
        <dbReference type="ARBA" id="ARBA00023002"/>
    </source>
</evidence>
<keyword evidence="10" id="KW-0809">Transit peptide</keyword>
<keyword evidence="9 16" id="KW-0999">Mitochondrion inner membrane</keyword>
<dbReference type="InterPro" id="IPR013785">
    <property type="entry name" value="Aldolase_TIM"/>
</dbReference>
<keyword evidence="13 16" id="KW-0496">Mitochondrion</keyword>
<dbReference type="FunFam" id="3.20.20.70:FF:000066">
    <property type="entry name" value="Dihydroorotate dehydrogenase (quinone), mitochondrial"/>
    <property type="match status" value="1"/>
</dbReference>
<dbReference type="GeneID" id="20194498"/>
<keyword evidence="8" id="KW-0812">Transmembrane</keyword>
<organism evidence="19 20">
    <name type="scientific">Helobdella robusta</name>
    <name type="common">Californian leech</name>
    <dbReference type="NCBI Taxonomy" id="6412"/>
    <lineage>
        <taxon>Eukaryota</taxon>
        <taxon>Metazoa</taxon>
        <taxon>Spiralia</taxon>
        <taxon>Lophotrochozoa</taxon>
        <taxon>Annelida</taxon>
        <taxon>Clitellata</taxon>
        <taxon>Hirudinea</taxon>
        <taxon>Rhynchobdellida</taxon>
        <taxon>Glossiphoniidae</taxon>
        <taxon>Helobdella</taxon>
    </lineage>
</organism>
<name>T1ED46_HELRO</name>
<evidence type="ECO:0000256" key="6">
    <source>
        <dbReference type="ARBA" id="ARBA00022630"/>
    </source>
</evidence>
<dbReference type="InterPro" id="IPR001295">
    <property type="entry name" value="Dihydroorotate_DH_CS"/>
</dbReference>
<dbReference type="CDD" id="cd04738">
    <property type="entry name" value="DHOD_2_like"/>
    <property type="match status" value="1"/>
</dbReference>
<keyword evidence="11" id="KW-1133">Transmembrane helix</keyword>
<dbReference type="InterPro" id="IPR005720">
    <property type="entry name" value="Dihydroorotate_DH_cat"/>
</dbReference>
<dbReference type="Pfam" id="PF01180">
    <property type="entry name" value="DHO_dh"/>
    <property type="match status" value="1"/>
</dbReference>
<comment type="subcellular location">
    <subcellularLocation>
        <location evidence="1 16">Mitochondrion inner membrane</location>
        <topology evidence="1 16">Single-pass membrane protein</topology>
    </subcellularLocation>
</comment>
<evidence type="ECO:0000256" key="8">
    <source>
        <dbReference type="ARBA" id="ARBA00022692"/>
    </source>
</evidence>
<feature type="domain" description="Dihydroorotate dehydrogenase catalytic" evidence="17">
    <location>
        <begin position="79"/>
        <end position="389"/>
    </location>
</feature>
<dbReference type="InterPro" id="IPR050074">
    <property type="entry name" value="DHO_dehydrogenase"/>
</dbReference>
<accession>T1ED46</accession>
<dbReference type="PROSITE" id="PS00912">
    <property type="entry name" value="DHODEHASE_2"/>
    <property type="match status" value="1"/>
</dbReference>
<evidence type="ECO:0000313" key="19">
    <source>
        <dbReference type="EnsemblMetazoa" id="HelroP101454"/>
    </source>
</evidence>
<sequence>MNRAMNKSSRLKSAIQVFVGGHIVAASMATYWGNDAWYRNVIMPIIHATMDGEKAHKTAIWFAKHGLVPRVKVVDHPELKSNLWGMEFTNPIGLAAGFDKDGEAVDGLLKMGFGFVEVGSVTPEPQPGNPQPRVFRLKEDSAIINRYGFNSSGHNSVLENLKKSRTKSNGIVGINLGKNKMTEDESDDYIKGIVKFSQRGQSEEGPPEKSLQGPADYLVVNISSPNTPGLRSLQGKAKLEKLLQKIVDCRNSLPADSRRPLLVKLSPDLTADDMKDVAEVVLKPKFGVDGLIISNTTVDRSMKLLSSNRIEVGGLSGEPLKDISTNAIKRMYLLTSGKLPIIGVGGVSSGEDAYKKIRAGASLVQIYSALALQGPSIVARINNELSEILKKEGVTNVADVIGIDARKLS</sequence>
<dbReference type="UniPathway" id="UPA00070">
    <property type="reaction ID" value="UER00946"/>
</dbReference>
<dbReference type="eggNOG" id="KOG1436">
    <property type="taxonomic scope" value="Eukaryota"/>
</dbReference>
<evidence type="ECO:0000256" key="3">
    <source>
        <dbReference type="ARBA" id="ARBA00005359"/>
    </source>
</evidence>
<dbReference type="GO" id="GO:0006207">
    <property type="term" value="P:'de novo' pyrimidine nucleobase biosynthetic process"/>
    <property type="evidence" value="ECO:0000318"/>
    <property type="project" value="GO_Central"/>
</dbReference>
<dbReference type="AlphaFoldDB" id="T1ED46"/>
<gene>
    <name evidence="19" type="primary">20194498</name>
    <name evidence="18" type="ORF">HELRODRAFT_101454</name>
</gene>
<dbReference type="EnsemblMetazoa" id="HelroT101454">
    <property type="protein sequence ID" value="HelroP101454"/>
    <property type="gene ID" value="HelroG101454"/>
</dbReference>
<evidence type="ECO:0000256" key="15">
    <source>
        <dbReference type="ARBA" id="ARBA00048639"/>
    </source>
</evidence>
<dbReference type="NCBIfam" id="NF003645">
    <property type="entry name" value="PRK05286.1-2"/>
    <property type="match status" value="1"/>
</dbReference>
<dbReference type="HOGENOM" id="CLU_013640_0_0_1"/>
<dbReference type="GO" id="GO:0106430">
    <property type="term" value="F:dihydroorotate dehydrogenase (quinone) activity"/>
    <property type="evidence" value="ECO:0007669"/>
    <property type="project" value="UniProtKB-EC"/>
</dbReference>
<comment type="catalytic activity">
    <reaction evidence="15 16">
        <text>(S)-dihydroorotate + a quinone = orotate + a quinol</text>
        <dbReference type="Rhea" id="RHEA:30187"/>
        <dbReference type="ChEBI" id="CHEBI:24646"/>
        <dbReference type="ChEBI" id="CHEBI:30839"/>
        <dbReference type="ChEBI" id="CHEBI:30864"/>
        <dbReference type="ChEBI" id="CHEBI:132124"/>
        <dbReference type="EC" id="1.3.5.2"/>
    </reaction>
</comment>
<proteinExistence type="inferred from homology"/>
<evidence type="ECO:0000256" key="4">
    <source>
        <dbReference type="ARBA" id="ARBA00012791"/>
    </source>
</evidence>
<evidence type="ECO:0000313" key="20">
    <source>
        <dbReference type="Proteomes" id="UP000015101"/>
    </source>
</evidence>
<keyword evidence="6 16" id="KW-0285">Flavoprotein</keyword>
<dbReference type="GO" id="GO:0005743">
    <property type="term" value="C:mitochondrial inner membrane"/>
    <property type="evidence" value="ECO:0000318"/>
    <property type="project" value="GO_Central"/>
</dbReference>
<comment type="similarity">
    <text evidence="3 16">Belongs to the dihydroorotate dehydrogenase family. Type 2 subfamily.</text>
</comment>
<comment type="pathway">
    <text evidence="2 16">Pyrimidine metabolism; UMP biosynthesis via de novo pathway; orotate from (S)-dihydroorotate (quinone route): step 1/1.</text>
</comment>
<evidence type="ECO:0000259" key="17">
    <source>
        <dbReference type="Pfam" id="PF01180"/>
    </source>
</evidence>
<comment type="cofactor">
    <cofactor evidence="16">
        <name>FMN</name>
        <dbReference type="ChEBI" id="CHEBI:58210"/>
    </cofactor>
    <text evidence="16">Binds 1 FMN per subunit.</text>
</comment>
<dbReference type="Gene3D" id="3.20.20.70">
    <property type="entry name" value="Aldolase class I"/>
    <property type="match status" value="1"/>
</dbReference>
<evidence type="ECO:0000256" key="7">
    <source>
        <dbReference type="ARBA" id="ARBA00022643"/>
    </source>
</evidence>
<dbReference type="STRING" id="6412.T1ED46"/>
<evidence type="ECO:0000256" key="14">
    <source>
        <dbReference type="ARBA" id="ARBA00023136"/>
    </source>
</evidence>
<evidence type="ECO:0000256" key="1">
    <source>
        <dbReference type="ARBA" id="ARBA00004434"/>
    </source>
</evidence>
<evidence type="ECO:0000256" key="9">
    <source>
        <dbReference type="ARBA" id="ARBA00022792"/>
    </source>
</evidence>
<dbReference type="EC" id="1.3.5.2" evidence="4 16"/>
<dbReference type="PANTHER" id="PTHR48109">
    <property type="entry name" value="DIHYDROOROTATE DEHYDROGENASE (QUINONE), MITOCHONDRIAL-RELATED"/>
    <property type="match status" value="1"/>
</dbReference>
<dbReference type="EMBL" id="KB097070">
    <property type="protein sequence ID" value="ESN99829.1"/>
    <property type="molecule type" value="Genomic_DNA"/>
</dbReference>
<dbReference type="FunCoup" id="T1ED46">
    <property type="interactions" value="713"/>
</dbReference>
<reference evidence="20" key="1">
    <citation type="submission" date="2012-12" db="EMBL/GenBank/DDBJ databases">
        <authorList>
            <person name="Hellsten U."/>
            <person name="Grimwood J."/>
            <person name="Chapman J.A."/>
            <person name="Shapiro H."/>
            <person name="Aerts A."/>
            <person name="Otillar R.P."/>
            <person name="Terry A.Y."/>
            <person name="Boore J.L."/>
            <person name="Simakov O."/>
            <person name="Marletaz F."/>
            <person name="Cho S.-J."/>
            <person name="Edsinger-Gonzales E."/>
            <person name="Havlak P."/>
            <person name="Kuo D.-H."/>
            <person name="Larsson T."/>
            <person name="Lv J."/>
            <person name="Arendt D."/>
            <person name="Savage R."/>
            <person name="Osoegawa K."/>
            <person name="de Jong P."/>
            <person name="Lindberg D.R."/>
            <person name="Seaver E.C."/>
            <person name="Weisblat D.A."/>
            <person name="Putnam N.H."/>
            <person name="Grigoriev I.V."/>
            <person name="Rokhsar D.S."/>
        </authorList>
    </citation>
    <scope>NUCLEOTIDE SEQUENCE</scope>
</reference>
<reference evidence="19" key="3">
    <citation type="submission" date="2015-06" db="UniProtKB">
        <authorList>
            <consortium name="EnsemblMetazoa"/>
        </authorList>
    </citation>
    <scope>IDENTIFICATION</scope>
</reference>
<keyword evidence="14" id="KW-0472">Membrane</keyword>
<dbReference type="RefSeq" id="XP_009022176.1">
    <property type="nucleotide sequence ID" value="XM_009023928.1"/>
</dbReference>
<evidence type="ECO:0000313" key="18">
    <source>
        <dbReference type="EMBL" id="ESN99829.1"/>
    </source>
</evidence>
<dbReference type="InterPro" id="IPR005719">
    <property type="entry name" value="Dihydroorotate_DH_2"/>
</dbReference>
<keyword evidence="7 16" id="KW-0288">FMN</keyword>
<dbReference type="NCBIfam" id="NF003652">
    <property type="entry name" value="PRK05286.2-5"/>
    <property type="match status" value="1"/>
</dbReference>
<evidence type="ECO:0000256" key="2">
    <source>
        <dbReference type="ARBA" id="ARBA00005161"/>
    </source>
</evidence>
<evidence type="ECO:0000256" key="13">
    <source>
        <dbReference type="ARBA" id="ARBA00023128"/>
    </source>
</evidence>
<keyword evidence="12 16" id="KW-0560">Oxidoreductase</keyword>
<dbReference type="GO" id="GO:0009220">
    <property type="term" value="P:pyrimidine ribonucleotide biosynthetic process"/>
    <property type="evidence" value="ECO:0000318"/>
    <property type="project" value="GO_Central"/>
</dbReference>
<dbReference type="CTD" id="20194498"/>
<protein>
    <recommendedName>
        <fullName evidence="5 16">Dihydroorotate dehydrogenase (quinone), mitochondrial</fullName>
        <shortName evidence="16">DHOdehase</shortName>
        <ecNumber evidence="4 16">1.3.5.2</ecNumber>
    </recommendedName>
</protein>
<evidence type="ECO:0000256" key="5">
    <source>
        <dbReference type="ARBA" id="ARBA00017599"/>
    </source>
</evidence>
<keyword evidence="20" id="KW-1185">Reference proteome</keyword>
<reference evidence="18 20" key="2">
    <citation type="journal article" date="2013" name="Nature">
        <title>Insights into bilaterian evolution from three spiralian genomes.</title>
        <authorList>
            <person name="Simakov O."/>
            <person name="Marletaz F."/>
            <person name="Cho S.J."/>
            <person name="Edsinger-Gonzales E."/>
            <person name="Havlak P."/>
            <person name="Hellsten U."/>
            <person name="Kuo D.H."/>
            <person name="Larsson T."/>
            <person name="Lv J."/>
            <person name="Arendt D."/>
            <person name="Savage R."/>
            <person name="Osoegawa K."/>
            <person name="de Jong P."/>
            <person name="Grimwood J."/>
            <person name="Chapman J.A."/>
            <person name="Shapiro H."/>
            <person name="Aerts A."/>
            <person name="Otillar R.P."/>
            <person name="Terry A.Y."/>
            <person name="Boore J.L."/>
            <person name="Grigoriev I.V."/>
            <person name="Lindberg D.R."/>
            <person name="Seaver E.C."/>
            <person name="Weisblat D.A."/>
            <person name="Putnam N.H."/>
            <person name="Rokhsar D.S."/>
        </authorList>
    </citation>
    <scope>NUCLEOTIDE SEQUENCE</scope>
</reference>
<dbReference type="OMA" id="ERIKMGA"/>
<dbReference type="NCBIfam" id="TIGR01036">
    <property type="entry name" value="pyrD_sub2"/>
    <property type="match status" value="1"/>
</dbReference>
<dbReference type="GO" id="GO:0044205">
    <property type="term" value="P:'de novo' UMP biosynthetic process"/>
    <property type="evidence" value="ECO:0007669"/>
    <property type="project" value="UniProtKB-UniPathway"/>
</dbReference>
<dbReference type="PANTHER" id="PTHR48109:SF4">
    <property type="entry name" value="DIHYDROOROTATE DEHYDROGENASE (QUINONE), MITOCHONDRIAL"/>
    <property type="match status" value="1"/>
</dbReference>
<dbReference type="OrthoDB" id="14784at2759"/>
<dbReference type="PROSITE" id="PS00911">
    <property type="entry name" value="DHODEHASE_1"/>
    <property type="match status" value="1"/>
</dbReference>
<evidence type="ECO:0000256" key="10">
    <source>
        <dbReference type="ARBA" id="ARBA00022946"/>
    </source>
</evidence>